<proteinExistence type="predicted"/>
<dbReference type="SUPFAM" id="SSF53098">
    <property type="entry name" value="Ribonuclease H-like"/>
    <property type="match status" value="1"/>
</dbReference>
<dbReference type="PANTHER" id="PTHR31973:SF187">
    <property type="entry name" value="MUTATOR TRANSPOSASE MUDRA PROTEIN"/>
    <property type="match status" value="1"/>
</dbReference>
<dbReference type="InterPro" id="IPR012337">
    <property type="entry name" value="RNaseH-like_sf"/>
</dbReference>
<dbReference type="EMBL" id="WHWC01000019">
    <property type="protein sequence ID" value="KAG8364417.1"/>
    <property type="molecule type" value="Genomic_DNA"/>
</dbReference>
<dbReference type="InterPro" id="IPR002156">
    <property type="entry name" value="RNaseH_domain"/>
</dbReference>
<dbReference type="Gene3D" id="3.30.420.10">
    <property type="entry name" value="Ribonuclease H-like superfamily/Ribonuclease H"/>
    <property type="match status" value="1"/>
</dbReference>
<gene>
    <name evidence="2" type="ORF">BUALT_Bualt19G0126600</name>
</gene>
<dbReference type="PANTHER" id="PTHR31973">
    <property type="entry name" value="POLYPROTEIN, PUTATIVE-RELATED"/>
    <property type="match status" value="1"/>
</dbReference>
<comment type="caution">
    <text evidence="2">The sequence shown here is derived from an EMBL/GenBank/DDBJ whole genome shotgun (WGS) entry which is preliminary data.</text>
</comment>
<dbReference type="CDD" id="cd06222">
    <property type="entry name" value="RNase_H_like"/>
    <property type="match status" value="1"/>
</dbReference>
<feature type="domain" description="RNase H type-1" evidence="1">
    <location>
        <begin position="62"/>
        <end position="129"/>
    </location>
</feature>
<evidence type="ECO:0000259" key="1">
    <source>
        <dbReference type="Pfam" id="PF13456"/>
    </source>
</evidence>
<protein>
    <recommendedName>
        <fullName evidence="1">RNase H type-1 domain-containing protein</fullName>
    </recommendedName>
</protein>
<dbReference type="GO" id="GO:0003676">
    <property type="term" value="F:nucleic acid binding"/>
    <property type="evidence" value="ECO:0007669"/>
    <property type="project" value="InterPro"/>
</dbReference>
<evidence type="ECO:0000313" key="3">
    <source>
        <dbReference type="Proteomes" id="UP000826271"/>
    </source>
</evidence>
<dbReference type="AlphaFoldDB" id="A0AAV6W7M7"/>
<dbReference type="Proteomes" id="UP000826271">
    <property type="component" value="Unassembled WGS sequence"/>
</dbReference>
<organism evidence="2 3">
    <name type="scientific">Buddleja alternifolia</name>
    <dbReference type="NCBI Taxonomy" id="168488"/>
    <lineage>
        <taxon>Eukaryota</taxon>
        <taxon>Viridiplantae</taxon>
        <taxon>Streptophyta</taxon>
        <taxon>Embryophyta</taxon>
        <taxon>Tracheophyta</taxon>
        <taxon>Spermatophyta</taxon>
        <taxon>Magnoliopsida</taxon>
        <taxon>eudicotyledons</taxon>
        <taxon>Gunneridae</taxon>
        <taxon>Pentapetalae</taxon>
        <taxon>asterids</taxon>
        <taxon>lamiids</taxon>
        <taxon>Lamiales</taxon>
        <taxon>Scrophulariaceae</taxon>
        <taxon>Buddlejeae</taxon>
        <taxon>Buddleja</taxon>
    </lineage>
</organism>
<accession>A0AAV6W7M7</accession>
<dbReference type="GO" id="GO:0004523">
    <property type="term" value="F:RNA-DNA hybrid ribonuclease activity"/>
    <property type="evidence" value="ECO:0007669"/>
    <property type="project" value="InterPro"/>
</dbReference>
<reference evidence="2" key="1">
    <citation type="submission" date="2019-10" db="EMBL/GenBank/DDBJ databases">
        <authorList>
            <person name="Zhang R."/>
            <person name="Pan Y."/>
            <person name="Wang J."/>
            <person name="Ma R."/>
            <person name="Yu S."/>
        </authorList>
    </citation>
    <scope>NUCLEOTIDE SEQUENCE</scope>
    <source>
        <strain evidence="2">LA-IB0</strain>
        <tissue evidence="2">Leaf</tissue>
    </source>
</reference>
<sequence>MLLAFPTSEAMKNHPRDAIKWVRPDHGWCKLNTDGNVYQHNNRATAGGYSRTKRAIGFLRRLQKLVIEVDSECVFNLILQANTDPHPLGNVIDGNVNEDCRVLLANPWEVKLFHVLREGNSAADCLAKKGHDHEEQHHIRVITRDYHLHLYKTPPDEDEGLQFLVGPRLLPNFENLHLIIAFNGFDHDIKCVRRHPIQLVFQYPTHSLKIKNEHSLDSCNIKSISKFAHSTFNSSFTLTGESETVIESAVRKFADGLYVETIKRMLMLDFKRVSGILKNQLYRMPPNTFDIVIKAIKAATTASARNFKSAHKGLALKNILWTAARASRVVDFEKAMNELKARDIEAFNWLVKRTPTHWSRAYFSTHPKCDIMLNNMSESFNSMVLATRSTPIVYMLESIRVTLMKRIYLMRDGMKKHKGDICPKIQKFLDQLKEKALGFIAH</sequence>
<evidence type="ECO:0000313" key="2">
    <source>
        <dbReference type="EMBL" id="KAG8364417.1"/>
    </source>
</evidence>
<name>A0AAV6W7M7_9LAMI</name>
<dbReference type="Pfam" id="PF13456">
    <property type="entry name" value="RVT_3"/>
    <property type="match status" value="1"/>
</dbReference>
<keyword evidence="3" id="KW-1185">Reference proteome</keyword>
<dbReference type="InterPro" id="IPR044730">
    <property type="entry name" value="RNase_H-like_dom_plant"/>
</dbReference>
<dbReference type="InterPro" id="IPR036397">
    <property type="entry name" value="RNaseH_sf"/>
</dbReference>